<dbReference type="SUPFAM" id="SSF53756">
    <property type="entry name" value="UDP-Glycosyltransferase/glycogen phosphorylase"/>
    <property type="match status" value="1"/>
</dbReference>
<evidence type="ECO:0000313" key="1">
    <source>
        <dbReference type="EMBL" id="RGK42981.1"/>
    </source>
</evidence>
<dbReference type="Pfam" id="PF13692">
    <property type="entry name" value="Glyco_trans_1_4"/>
    <property type="match status" value="1"/>
</dbReference>
<proteinExistence type="predicted"/>
<organism evidence="1 3">
    <name type="scientific">[Ruminococcus] lactaris</name>
    <dbReference type="NCBI Taxonomy" id="46228"/>
    <lineage>
        <taxon>Bacteria</taxon>
        <taxon>Bacillati</taxon>
        <taxon>Bacillota</taxon>
        <taxon>Clostridia</taxon>
        <taxon>Lachnospirales</taxon>
        <taxon>Lachnospiraceae</taxon>
        <taxon>Mediterraneibacter</taxon>
    </lineage>
</organism>
<dbReference type="EMBL" id="QSQN01000001">
    <property type="protein sequence ID" value="RGK42981.1"/>
    <property type="molecule type" value="Genomic_DNA"/>
</dbReference>
<dbReference type="GO" id="GO:0016740">
    <property type="term" value="F:transferase activity"/>
    <property type="evidence" value="ECO:0007669"/>
    <property type="project" value="UniProtKB-KW"/>
</dbReference>
<gene>
    <name evidence="2" type="ORF">DW672_01155</name>
    <name evidence="1" type="ORF">DXD17_00325</name>
</gene>
<protein>
    <submittedName>
        <fullName evidence="1">Glycosyltransferase family 1 protein</fullName>
    </submittedName>
</protein>
<dbReference type="Gene3D" id="3.40.50.2000">
    <property type="entry name" value="Glycogen Phosphorylase B"/>
    <property type="match status" value="1"/>
</dbReference>
<name>A0A3E4LZS5_9FIRM</name>
<reference evidence="3 4" key="1">
    <citation type="submission" date="2018-08" db="EMBL/GenBank/DDBJ databases">
        <title>A genome reference for cultivated species of the human gut microbiota.</title>
        <authorList>
            <person name="Zou Y."/>
            <person name="Xue W."/>
            <person name="Luo G."/>
        </authorList>
    </citation>
    <scope>NUCLEOTIDE SEQUENCE [LARGE SCALE GENOMIC DNA]</scope>
    <source>
        <strain evidence="2 4">AM25-1LB</strain>
        <strain evidence="1 3">TF11-7</strain>
    </source>
</reference>
<dbReference type="RefSeq" id="WP_117687506.1">
    <property type="nucleotide sequence ID" value="NZ_JAJBRQ010000001.1"/>
</dbReference>
<dbReference type="EMBL" id="QRHG01000002">
    <property type="protein sequence ID" value="RHF63108.1"/>
    <property type="molecule type" value="Genomic_DNA"/>
</dbReference>
<sequence>MKDKLSKVKNLVKKYGLTGTIKKMTGYIYSNYIVRISIKEKIYVALNKKEIRKRLKRMLEREDYDRIVVWRSSFGWDVPLYQRPQHIFTNFAKQRTLVLYEVTRFTDDVKRIKRQSENLYLVNFMNKAFANYIFEAIEQQEKPRYVQFYSTDWTLTKGQIEDYERRGYKVVYEYIDDLNPHLAGTDELPVNVREKYEKTMKEKDSIVVVTADALQRDVLSKRGDSHLVFSCNGVDYNHFHNEIDPDFKFEKEFAEILEKGQPMIGYYGALAKWFDYQLVKELAETGKYQIVLFGIKYDDSYEKAGLDRQENVHFLGSRDYHILQNYAAKIDVLTIPFLINEITKATSPVKLFEYMALNKPIVTTDMDECRKYQSVLIGHDHKEFEAKLDEALEKRSDKEYIELLDKEALENTWEEKAKAIIEEMKRCEEADGNR</sequence>
<dbReference type="Proteomes" id="UP000284902">
    <property type="component" value="Unassembled WGS sequence"/>
</dbReference>
<evidence type="ECO:0000313" key="3">
    <source>
        <dbReference type="Proteomes" id="UP000260793"/>
    </source>
</evidence>
<evidence type="ECO:0000313" key="2">
    <source>
        <dbReference type="EMBL" id="RHF63108.1"/>
    </source>
</evidence>
<accession>A0A3E4LZS5</accession>
<evidence type="ECO:0000313" key="4">
    <source>
        <dbReference type="Proteomes" id="UP000284902"/>
    </source>
</evidence>
<keyword evidence="1" id="KW-0808">Transferase</keyword>
<dbReference type="AlphaFoldDB" id="A0A3E4LZS5"/>
<comment type="caution">
    <text evidence="1">The sequence shown here is derived from an EMBL/GenBank/DDBJ whole genome shotgun (WGS) entry which is preliminary data.</text>
</comment>
<dbReference type="Proteomes" id="UP000260793">
    <property type="component" value="Unassembled WGS sequence"/>
</dbReference>